<evidence type="ECO:0000259" key="7">
    <source>
        <dbReference type="SMART" id="SM00642"/>
    </source>
</evidence>
<dbReference type="Gene3D" id="2.60.40.10">
    <property type="entry name" value="Immunoglobulins"/>
    <property type="match status" value="1"/>
</dbReference>
<dbReference type="Pfam" id="PF11896">
    <property type="entry name" value="GlgE_dom_N_S"/>
    <property type="match status" value="1"/>
</dbReference>
<comment type="similarity">
    <text evidence="6">Belongs to the glycosyl hydrolase 13 family. GlgE subfamily.</text>
</comment>
<dbReference type="Gene3D" id="3.20.20.80">
    <property type="entry name" value="Glycosidases"/>
    <property type="match status" value="1"/>
</dbReference>
<dbReference type="EMBL" id="CP098805">
    <property type="protein sequence ID" value="USJ33152.1"/>
    <property type="molecule type" value="Genomic_DNA"/>
</dbReference>
<dbReference type="InterPro" id="IPR021828">
    <property type="entry name" value="GlgE_dom_N/S"/>
</dbReference>
<dbReference type="InterPro" id="IPR013780">
    <property type="entry name" value="Glyco_hydro_b"/>
</dbReference>
<evidence type="ECO:0000256" key="1">
    <source>
        <dbReference type="ARBA" id="ARBA00011738"/>
    </source>
</evidence>
<gene>
    <name evidence="6" type="primary">glgE</name>
    <name evidence="8" type="ORF">NFI80_10435</name>
</gene>
<evidence type="ECO:0000256" key="2">
    <source>
        <dbReference type="ARBA" id="ARBA00022676"/>
    </source>
</evidence>
<keyword evidence="2 6" id="KW-0328">Glycosyltransferase</keyword>
<keyword evidence="4 6" id="KW-0119">Carbohydrate metabolism</keyword>
<feature type="binding site" evidence="6">
    <location>
        <begin position="531"/>
        <end position="532"/>
    </location>
    <ligand>
        <name>alpha-maltose 1-phosphate</name>
        <dbReference type="ChEBI" id="CHEBI:63576"/>
    </ligand>
</feature>
<accession>A0ABY4XST7</accession>
<dbReference type="EC" id="2.4.99.16" evidence="6"/>
<dbReference type="SUPFAM" id="SSF51445">
    <property type="entry name" value="(Trans)glycosidases"/>
    <property type="match status" value="1"/>
</dbReference>
<dbReference type="HAMAP" id="MF_02124">
    <property type="entry name" value="GlgE"/>
    <property type="match status" value="1"/>
</dbReference>
<dbReference type="InterPro" id="IPR017853">
    <property type="entry name" value="GH"/>
</dbReference>
<comment type="catalytic activity">
    <reaction evidence="5 6">
        <text>alpha-maltose 1-phosphate + [(1-&gt;4)-alpha-D-glucosyl](n) = [(1-&gt;4)-alpha-D-glucosyl](n+2) + phosphate</text>
        <dbReference type="Rhea" id="RHEA:42692"/>
        <dbReference type="Rhea" id="RHEA-COMP:9584"/>
        <dbReference type="Rhea" id="RHEA-COMP:10183"/>
        <dbReference type="ChEBI" id="CHEBI:15444"/>
        <dbReference type="ChEBI" id="CHEBI:43474"/>
        <dbReference type="ChEBI" id="CHEBI:63576"/>
        <dbReference type="EC" id="2.4.99.16"/>
    </reaction>
</comment>
<organism evidence="8 9">
    <name type="scientific">Dyadobacter chenhuakuii</name>
    <dbReference type="NCBI Taxonomy" id="2909339"/>
    <lineage>
        <taxon>Bacteria</taxon>
        <taxon>Pseudomonadati</taxon>
        <taxon>Bacteroidota</taxon>
        <taxon>Cytophagia</taxon>
        <taxon>Cytophagales</taxon>
        <taxon>Spirosomataceae</taxon>
        <taxon>Dyadobacter</taxon>
    </lineage>
</organism>
<dbReference type="Gene3D" id="1.20.58.80">
    <property type="entry name" value="Phosphotransferase system, lactose/cellobiose-type IIA subunit"/>
    <property type="match status" value="1"/>
</dbReference>
<comment type="subunit">
    <text evidence="1 6">Homodimer.</text>
</comment>
<dbReference type="InterPro" id="IPR013783">
    <property type="entry name" value="Ig-like_fold"/>
</dbReference>
<dbReference type="InterPro" id="IPR006047">
    <property type="entry name" value="GH13_cat_dom"/>
</dbReference>
<feature type="active site" description="Nucleophile" evidence="6">
    <location>
        <position position="390"/>
    </location>
</feature>
<feature type="binding site" evidence="6">
    <location>
        <position position="354"/>
    </location>
    <ligand>
        <name>alpha-maltose 1-phosphate</name>
        <dbReference type="ChEBI" id="CHEBI:63576"/>
    </ligand>
</feature>
<feature type="binding site" evidence="6">
    <location>
        <position position="319"/>
    </location>
    <ligand>
        <name>alpha-maltose 1-phosphate</name>
        <dbReference type="ChEBI" id="CHEBI:63576"/>
    </ligand>
</feature>
<feature type="binding site" evidence="6">
    <location>
        <position position="259"/>
    </location>
    <ligand>
        <name>alpha-maltose 1-phosphate</name>
        <dbReference type="ChEBI" id="CHEBI:63576"/>
    </ligand>
</feature>
<evidence type="ECO:0000313" key="8">
    <source>
        <dbReference type="EMBL" id="USJ33152.1"/>
    </source>
</evidence>
<dbReference type="InterPro" id="IPR026585">
    <property type="entry name" value="GlgE"/>
</dbReference>
<keyword evidence="3 6" id="KW-0808">Transferase</keyword>
<feature type="site" description="Transition state stabilizer" evidence="6">
    <location>
        <position position="477"/>
    </location>
</feature>
<dbReference type="Pfam" id="PF00128">
    <property type="entry name" value="Alpha-amylase"/>
    <property type="match status" value="1"/>
</dbReference>
<protein>
    <recommendedName>
        <fullName evidence="6">Alpha-1,4-glucan:maltose-1-phosphate maltosyltransferase</fullName>
        <shortName evidence="6">GMPMT</shortName>
        <ecNumber evidence="6">2.4.99.16</ecNumber>
    </recommendedName>
    <alternativeName>
        <fullName evidence="6">(1-&gt;4)-alpha-D-glucan:maltose-1-phosphate alpha-D-maltosyltransferase</fullName>
    </alternativeName>
</protein>
<evidence type="ECO:0000256" key="3">
    <source>
        <dbReference type="ARBA" id="ARBA00022679"/>
    </source>
</evidence>
<evidence type="ECO:0000313" key="9">
    <source>
        <dbReference type="Proteomes" id="UP001055420"/>
    </source>
</evidence>
<feature type="domain" description="Glycosyl hydrolase family 13 catalytic" evidence="7">
    <location>
        <begin position="211"/>
        <end position="556"/>
    </location>
</feature>
<dbReference type="PANTHER" id="PTHR47786">
    <property type="entry name" value="ALPHA-1,4-GLUCAN:MALTOSE-1-PHOSPHATE MALTOSYLTRANSFERASE"/>
    <property type="match status" value="1"/>
</dbReference>
<dbReference type="CDD" id="cd11344">
    <property type="entry name" value="AmyAc_GlgE_like"/>
    <property type="match status" value="1"/>
</dbReference>
<evidence type="ECO:0000256" key="5">
    <source>
        <dbReference type="ARBA" id="ARBA00048735"/>
    </source>
</evidence>
<keyword evidence="9" id="KW-1185">Reference proteome</keyword>
<dbReference type="PANTHER" id="PTHR47786:SF2">
    <property type="entry name" value="GLYCOSYL HYDROLASE FAMILY 13 CATALYTIC DOMAIN-CONTAINING PROTEIN"/>
    <property type="match status" value="1"/>
</dbReference>
<comment type="function">
    <text evidence="6">Maltosyltransferase that uses maltose 1-phosphate (M1P) as the sugar donor to elongate linear or branched alpha-(1-&gt;4)-glucans. Is involved in a branched alpha-glucan biosynthetic pathway from trehalose, together with TreS, Mak and GlgB.</text>
</comment>
<evidence type="ECO:0000256" key="6">
    <source>
        <dbReference type="HAMAP-Rule" id="MF_02124"/>
    </source>
</evidence>
<dbReference type="SMART" id="SM00642">
    <property type="entry name" value="Aamy"/>
    <property type="match status" value="1"/>
</dbReference>
<evidence type="ECO:0000256" key="4">
    <source>
        <dbReference type="ARBA" id="ARBA00023277"/>
    </source>
</evidence>
<feature type="active site" description="Proton donor" evidence="6">
    <location>
        <position position="419"/>
    </location>
</feature>
<dbReference type="InterPro" id="IPR049171">
    <property type="entry name" value="GLGE_C"/>
</dbReference>
<sequence length="662" mass="76885">MNGKLKIGSMHIQDGRKRVVISNVTPQIESGRFPAKRAIGEKVVLTADIIGDGHDVVAASVIYKHESATMWDEVPMKYMINDQWEATWKPEKTGFYEYRFTGWIDHFTTWKNGLVKKYDANQDISVEILIGAELLEEAMQLADETDKPAFTKWIEALKTGQDPEAAVNLSVSDEVADAMKKIRYTDRITVYEHTYRLEVERKKAAFSSWYELFPRSASALPDTHGTFKDVINLLPLVSKMGFDTLYFPPVHPIGEMKRKGKNNSLTPSETDPGSPWAIGNRLGGHKAIHPELGTIEDFVELVSEAKNLGIEVAMDIAYQCAPDHPYVKEHPQWFKWRPDGTVQYAENPPKRYEDILPFDFETQDWQNLWLELKSVIDFWIGKGVKVFRIDNPHTKAFAFWEWMIGEVRKVNPEIIFLAEAFTRPRVMERLAKIGFNQSYTYFTWRNSKWEIEKYMEELTKTDQQYYFRPNFWPNTPDILPHHLAEGGENAHIMRLILAATLSSNYGLYGPVYEYGVNKPHPGKEEYTDNEKYEIKQWDWKQYSRTREIITRVNRIRKENPALQSTWNIDFAETTNDMVISYIKQDEESNNALLISVNLDVFNTQGAHVKVPIHRFGIHPDQTYLVSDMLSGEKYYWRGEYNFVQLNPYEMPAHIFKIETLNG</sequence>
<reference evidence="8" key="1">
    <citation type="submission" date="2022-06" db="EMBL/GenBank/DDBJ databases">
        <title>Novel species in genus Dyadobacter.</title>
        <authorList>
            <person name="Ma C."/>
        </authorList>
    </citation>
    <scope>NUCLEOTIDE SEQUENCE</scope>
    <source>
        <strain evidence="8">CY22</strain>
    </source>
</reference>
<dbReference type="RefSeq" id="WP_235163118.1">
    <property type="nucleotide sequence ID" value="NZ_CP098805.1"/>
</dbReference>
<dbReference type="Pfam" id="PF21702">
    <property type="entry name" value="GLGE_C"/>
    <property type="match status" value="1"/>
</dbReference>
<dbReference type="Proteomes" id="UP001055420">
    <property type="component" value="Chromosome"/>
</dbReference>
<proteinExistence type="inferred from homology"/>
<dbReference type="Gene3D" id="2.60.40.1180">
    <property type="entry name" value="Golgi alpha-mannosidase II"/>
    <property type="match status" value="1"/>
</dbReference>
<name>A0ABY4XST7_9BACT</name>
<feature type="binding site" evidence="6">
    <location>
        <position position="391"/>
    </location>
    <ligand>
        <name>alpha-maltose 1-phosphate</name>
        <dbReference type="ChEBI" id="CHEBI:63576"/>
    </ligand>
</feature>